<dbReference type="NCBIfam" id="NF045780">
    <property type="entry name" value="TrlF_fam_ATP"/>
    <property type="match status" value="1"/>
</dbReference>
<dbReference type="SUPFAM" id="SSF89550">
    <property type="entry name" value="PHP domain-like"/>
    <property type="match status" value="1"/>
</dbReference>
<dbReference type="RefSeq" id="WP_368655618.1">
    <property type="nucleotide sequence ID" value="NZ_CP158262.1"/>
</dbReference>
<dbReference type="Gene3D" id="3.20.20.140">
    <property type="entry name" value="Metal-dependent hydrolases"/>
    <property type="match status" value="1"/>
</dbReference>
<dbReference type="Gene3D" id="3.40.50.300">
    <property type="entry name" value="P-loop containing nucleotide triphosphate hydrolases"/>
    <property type="match status" value="2"/>
</dbReference>
<dbReference type="AlphaFoldDB" id="A0AB39EWY8"/>
<evidence type="ECO:0000256" key="1">
    <source>
        <dbReference type="SAM" id="Coils"/>
    </source>
</evidence>
<dbReference type="GO" id="GO:0005524">
    <property type="term" value="F:ATP binding"/>
    <property type="evidence" value="ECO:0007669"/>
    <property type="project" value="InterPro"/>
</dbReference>
<reference evidence="2" key="1">
    <citation type="submission" date="2024-05" db="EMBL/GenBank/DDBJ databases">
        <authorList>
            <person name="Luo Y.-C."/>
            <person name="Nicholds J."/>
            <person name="Mortimer T."/>
            <person name="Maboni G."/>
        </authorList>
    </citation>
    <scope>NUCLEOTIDE SEQUENCE</scope>
    <source>
        <strain evidence="2">144863</strain>
    </source>
</reference>
<sequence length="990" mass="111462">MNKSEIKASSFPIGSQWRRWDLHVHTPESKLGTSFVGVSWDEYISSLDKASKEQEIAVIGITDYMSIDGYEKIVAARNRVENPCLPSVELILPNIEFRAMPATKDGKALNIHILIDPSDADHIAKIKRALRNLKFTYTTPEGQHTYGCIREDLISFAKAQNPAIRNDEEAYKFGIEQFKPSYEKIIDWLKTEGWLRSNCLVGIANGKDGISGLPIDGFSAIRDELLKHADFIFSGNPNDRTYYLGKKVGTDAEEIIRMYKGLKPCLHGSDAHEIKKLFKPDDDRHCWIKSDPTFEGLRQVLWEPDSRVNIGAGKPQLSDSSRVIEEIRITQANGWFADTAIRLNPGLVTVIGEKGAGKTAIADLIAFASGVPVDAKSQSSFISKGRLHLAGVNVELTWGSGTKTVGVLTDKPYQTPKPLVRYLSQDFVERLCSVDHQGSELQEAIEEVVFSHLDEVHKEDYSTFEELRAAREAASQARQDSFRGQIFSLHREIDRLHTHIEQRPSKVATREQTNQQIEEMKKQLPSIVEAADGEALKRLEDEQKSLKAVELELSKKSRSKRSVEDFLRSYSELKGNTDRLLRDLLESSQFKAVISEDQASRLKPIWDSSVEAELTALADKIEQEMSILRGGAESAKPDGNSIFDITSRIGLLQESLSKDETNRKRLLDLQKQISTQEATVKRLTREIEEIDDKTTKLLAQRSQERTQLYLKYFEALTEDEKGLQELYAPMKQQLDSLGAEMKFELSAGYRIDHSSWLEKASRFFDGRRPASSAKKDAIEKFVIDTLSPAWGSGDQTKIESAMAEFSNIVSPIEFMEKHASPSLKLIDLLDWMYSTDHVGTTYKIRYGGTSLEHLSPGTRGIALLVLYLLMDEDDRRPLIIDQPEGNLDNSSIYSQLVPYIRTAKEKRQILLVTHNPNLVVATDAEQIIVALADRVSTQAYPNINYISGSLEHNEADSSAKGIRQSVCTLLEGGDRAFKEREGRYSIREWA</sequence>
<dbReference type="GO" id="GO:0016887">
    <property type="term" value="F:ATP hydrolysis activity"/>
    <property type="evidence" value="ECO:0007669"/>
    <property type="project" value="InterPro"/>
</dbReference>
<dbReference type="PANTHER" id="PTHR32182">
    <property type="entry name" value="DNA REPLICATION AND REPAIR PROTEIN RECF"/>
    <property type="match status" value="1"/>
</dbReference>
<dbReference type="SUPFAM" id="SSF52540">
    <property type="entry name" value="P-loop containing nucleoside triphosphate hydrolases"/>
    <property type="match status" value="1"/>
</dbReference>
<protein>
    <submittedName>
        <fullName evidence="2">TrlF family AAA-like ATPase</fullName>
    </submittedName>
</protein>
<dbReference type="InterPro" id="IPR027417">
    <property type="entry name" value="P-loop_NTPase"/>
</dbReference>
<dbReference type="InterPro" id="IPR016195">
    <property type="entry name" value="Pol/histidinol_Pase-like"/>
</dbReference>
<name>A0AB39EWY8_9BURK</name>
<keyword evidence="1" id="KW-0175">Coiled coil</keyword>
<proteinExistence type="predicted"/>
<dbReference type="EMBL" id="CP158262">
    <property type="protein sequence ID" value="XDJ69983.1"/>
    <property type="molecule type" value="Genomic_DNA"/>
</dbReference>
<feature type="coiled-coil region" evidence="1">
    <location>
        <begin position="666"/>
        <end position="700"/>
    </location>
</feature>
<dbReference type="PANTHER" id="PTHR32182:SF22">
    <property type="entry name" value="ATP-DEPENDENT ENDONUCLEASE, OLD FAMILY-RELATED"/>
    <property type="match status" value="1"/>
</dbReference>
<organism evidence="2">
    <name type="scientific">Castellaniella ginsengisoli</name>
    <dbReference type="NCBI Taxonomy" id="546114"/>
    <lineage>
        <taxon>Bacteria</taxon>
        <taxon>Pseudomonadati</taxon>
        <taxon>Pseudomonadota</taxon>
        <taxon>Betaproteobacteria</taxon>
        <taxon>Burkholderiales</taxon>
        <taxon>Alcaligenaceae</taxon>
        <taxon>Castellaniella</taxon>
    </lineage>
</organism>
<gene>
    <name evidence="2" type="ORF">ABRY94_04090</name>
</gene>
<dbReference type="InterPro" id="IPR054787">
    <property type="entry name" value="TrlF_ATPase"/>
</dbReference>
<accession>A0AB39EWY8</accession>
<feature type="coiled-coil region" evidence="1">
    <location>
        <begin position="510"/>
        <end position="559"/>
    </location>
</feature>
<dbReference type="GO" id="GO:0006302">
    <property type="term" value="P:double-strand break repair"/>
    <property type="evidence" value="ECO:0007669"/>
    <property type="project" value="TreeGrafter"/>
</dbReference>
<evidence type="ECO:0000313" key="2">
    <source>
        <dbReference type="EMBL" id="XDJ69983.1"/>
    </source>
</evidence>
<dbReference type="GO" id="GO:0000731">
    <property type="term" value="P:DNA synthesis involved in DNA repair"/>
    <property type="evidence" value="ECO:0007669"/>
    <property type="project" value="TreeGrafter"/>
</dbReference>